<evidence type="ECO:0000256" key="2">
    <source>
        <dbReference type="ARBA" id="ARBA00023125"/>
    </source>
</evidence>
<dbReference type="Pfam" id="PF01638">
    <property type="entry name" value="HxlR"/>
    <property type="match status" value="1"/>
</dbReference>
<keyword evidence="2" id="KW-0238">DNA-binding</keyword>
<evidence type="ECO:0000313" key="6">
    <source>
        <dbReference type="Proteomes" id="UP001317532"/>
    </source>
</evidence>
<dbReference type="SUPFAM" id="SSF46785">
    <property type="entry name" value="Winged helix' DNA-binding domain"/>
    <property type="match status" value="1"/>
</dbReference>
<dbReference type="EMBL" id="AP025523">
    <property type="protein sequence ID" value="BDE05416.1"/>
    <property type="molecule type" value="Genomic_DNA"/>
</dbReference>
<keyword evidence="3" id="KW-0804">Transcription</keyword>
<evidence type="ECO:0000256" key="3">
    <source>
        <dbReference type="ARBA" id="ARBA00023163"/>
    </source>
</evidence>
<dbReference type="InterPro" id="IPR036388">
    <property type="entry name" value="WH-like_DNA-bd_sf"/>
</dbReference>
<dbReference type="PANTHER" id="PTHR33204">
    <property type="entry name" value="TRANSCRIPTIONAL REGULATOR, MARR FAMILY"/>
    <property type="match status" value="1"/>
</dbReference>
<dbReference type="GO" id="GO:0003677">
    <property type="term" value="F:DNA binding"/>
    <property type="evidence" value="ECO:0007669"/>
    <property type="project" value="UniProtKB-KW"/>
</dbReference>
<dbReference type="Proteomes" id="UP001317532">
    <property type="component" value="Chromosome"/>
</dbReference>
<dbReference type="AlphaFoldDB" id="A0AAN1XTM1"/>
<organism evidence="5 6">
    <name type="scientific">Vulcanimicrobium alpinum</name>
    <dbReference type="NCBI Taxonomy" id="3016050"/>
    <lineage>
        <taxon>Bacteria</taxon>
        <taxon>Bacillati</taxon>
        <taxon>Vulcanimicrobiota</taxon>
        <taxon>Vulcanimicrobiia</taxon>
        <taxon>Vulcanimicrobiales</taxon>
        <taxon>Vulcanimicrobiaceae</taxon>
        <taxon>Vulcanimicrobium</taxon>
    </lineage>
</organism>
<name>A0AAN1XTM1_UNVUL</name>
<evidence type="ECO:0000256" key="1">
    <source>
        <dbReference type="ARBA" id="ARBA00023015"/>
    </source>
</evidence>
<evidence type="ECO:0000259" key="4">
    <source>
        <dbReference type="PROSITE" id="PS51118"/>
    </source>
</evidence>
<dbReference type="PROSITE" id="PS51118">
    <property type="entry name" value="HTH_HXLR"/>
    <property type="match status" value="1"/>
</dbReference>
<dbReference type="InterPro" id="IPR036390">
    <property type="entry name" value="WH_DNA-bd_sf"/>
</dbReference>
<gene>
    <name evidence="5" type="ORF">WPS_06920</name>
</gene>
<dbReference type="Gene3D" id="1.10.10.10">
    <property type="entry name" value="Winged helix-like DNA-binding domain superfamily/Winged helix DNA-binding domain"/>
    <property type="match status" value="1"/>
</dbReference>
<reference evidence="5 6" key="1">
    <citation type="journal article" date="2022" name="ISME Commun">
        <title>Vulcanimicrobium alpinus gen. nov. sp. nov., the first cultivated representative of the candidate phylum 'Eremiobacterota', is a metabolically versatile aerobic anoxygenic phototroph.</title>
        <authorList>
            <person name="Yabe S."/>
            <person name="Muto K."/>
            <person name="Abe K."/>
            <person name="Yokota A."/>
            <person name="Staudigel H."/>
            <person name="Tebo B.M."/>
        </authorList>
    </citation>
    <scope>NUCLEOTIDE SEQUENCE [LARGE SCALE GENOMIC DNA]</scope>
    <source>
        <strain evidence="5 6">WC8-2</strain>
    </source>
</reference>
<proteinExistence type="predicted"/>
<dbReference type="RefSeq" id="WP_317996455.1">
    <property type="nucleotide sequence ID" value="NZ_AP025523.1"/>
</dbReference>
<dbReference type="PANTHER" id="PTHR33204:SF37">
    <property type="entry name" value="HTH-TYPE TRANSCRIPTIONAL REGULATOR YODB"/>
    <property type="match status" value="1"/>
</dbReference>
<keyword evidence="6" id="KW-1185">Reference proteome</keyword>
<accession>A0AAN1XTM1</accession>
<dbReference type="KEGG" id="vab:WPS_06920"/>
<protein>
    <submittedName>
        <fullName evidence="5">Transcriptional regulator</fullName>
    </submittedName>
</protein>
<sequence length="119" mass="13316">MHLRTCPANPPKHAIGDTVSAFCPRFQYAIELLGRRWVGAVLRVLIAGPARFNEILTAIPGLSDRLLTERLRELETEGLITRTVSNDRPVRVTYTLTTSGSSLTTIVNEISTWAERWVI</sequence>
<dbReference type="InterPro" id="IPR002577">
    <property type="entry name" value="HTH_HxlR"/>
</dbReference>
<keyword evidence="1" id="KW-0805">Transcription regulation</keyword>
<feature type="domain" description="HTH hxlR-type" evidence="4">
    <location>
        <begin position="23"/>
        <end position="119"/>
    </location>
</feature>
<evidence type="ECO:0000313" key="5">
    <source>
        <dbReference type="EMBL" id="BDE05416.1"/>
    </source>
</evidence>